<keyword evidence="3" id="KW-1185">Reference proteome</keyword>
<evidence type="ECO:0008006" key="4">
    <source>
        <dbReference type="Google" id="ProtNLM"/>
    </source>
</evidence>
<keyword evidence="1" id="KW-1133">Transmembrane helix</keyword>
<dbReference type="EMBL" id="BTSX01000004">
    <property type="protein sequence ID" value="GMS94215.1"/>
    <property type="molecule type" value="Genomic_DNA"/>
</dbReference>
<keyword evidence="1" id="KW-0472">Membrane</keyword>
<evidence type="ECO:0000313" key="3">
    <source>
        <dbReference type="Proteomes" id="UP001432027"/>
    </source>
</evidence>
<feature type="non-terminal residue" evidence="2">
    <location>
        <position position="1"/>
    </location>
</feature>
<reference evidence="2" key="1">
    <citation type="submission" date="2023-10" db="EMBL/GenBank/DDBJ databases">
        <title>Genome assembly of Pristionchus species.</title>
        <authorList>
            <person name="Yoshida K."/>
            <person name="Sommer R.J."/>
        </authorList>
    </citation>
    <scope>NUCLEOTIDE SEQUENCE</scope>
    <source>
        <strain evidence="2">RS0144</strain>
    </source>
</reference>
<name>A0AAV5TIS5_9BILA</name>
<sequence length="135" mass="15412">GSRFCFVGRRRTLLFLSLQLYTAMITAVLIITITSARALDKVSRVFNIINFFYIQDVPSYLKWVTKKSSYIFVRESSMFIIGGIATVLCYLCLTIVTVIMIGQVLIELKQGMHHASTSTKRYQKRAVTSLIFQVK</sequence>
<protein>
    <recommendedName>
        <fullName evidence="4">G protein-coupled receptor</fullName>
    </recommendedName>
</protein>
<gene>
    <name evidence="2" type="ORF">PENTCL1PPCAC_16390</name>
</gene>
<accession>A0AAV5TIS5</accession>
<feature type="transmembrane region" description="Helical" evidence="1">
    <location>
        <begin position="12"/>
        <end position="33"/>
    </location>
</feature>
<evidence type="ECO:0000313" key="2">
    <source>
        <dbReference type="EMBL" id="GMS94215.1"/>
    </source>
</evidence>
<comment type="caution">
    <text evidence="2">The sequence shown here is derived from an EMBL/GenBank/DDBJ whole genome shotgun (WGS) entry which is preliminary data.</text>
</comment>
<organism evidence="2 3">
    <name type="scientific">Pristionchus entomophagus</name>
    <dbReference type="NCBI Taxonomy" id="358040"/>
    <lineage>
        <taxon>Eukaryota</taxon>
        <taxon>Metazoa</taxon>
        <taxon>Ecdysozoa</taxon>
        <taxon>Nematoda</taxon>
        <taxon>Chromadorea</taxon>
        <taxon>Rhabditida</taxon>
        <taxon>Rhabditina</taxon>
        <taxon>Diplogasteromorpha</taxon>
        <taxon>Diplogasteroidea</taxon>
        <taxon>Neodiplogasteridae</taxon>
        <taxon>Pristionchus</taxon>
    </lineage>
</organism>
<feature type="non-terminal residue" evidence="2">
    <location>
        <position position="135"/>
    </location>
</feature>
<keyword evidence="1" id="KW-0812">Transmembrane</keyword>
<dbReference type="AlphaFoldDB" id="A0AAV5TIS5"/>
<evidence type="ECO:0000256" key="1">
    <source>
        <dbReference type="SAM" id="Phobius"/>
    </source>
</evidence>
<feature type="transmembrane region" description="Helical" evidence="1">
    <location>
        <begin position="78"/>
        <end position="106"/>
    </location>
</feature>
<dbReference type="Proteomes" id="UP001432027">
    <property type="component" value="Unassembled WGS sequence"/>
</dbReference>
<proteinExistence type="predicted"/>